<protein>
    <submittedName>
        <fullName evidence="14">DNA primase</fullName>
    </submittedName>
</protein>
<reference evidence="15" key="1">
    <citation type="submission" date="2017-09" db="EMBL/GenBank/DDBJ databases">
        <title>Depth-based differentiation of microbial function through sediment-hosted aquifers and enrichment of novel symbionts in the deep terrestrial subsurface.</title>
        <authorList>
            <person name="Probst A.J."/>
            <person name="Ladd B."/>
            <person name="Jarett J.K."/>
            <person name="Geller-Mcgrath D.E."/>
            <person name="Sieber C.M.K."/>
            <person name="Emerson J.B."/>
            <person name="Anantharaman K."/>
            <person name="Thomas B.C."/>
            <person name="Malmstrom R."/>
            <person name="Stieglmeier M."/>
            <person name="Klingl A."/>
            <person name="Woyke T."/>
            <person name="Ryan C.M."/>
            <person name="Banfield J.F."/>
        </authorList>
    </citation>
    <scope>NUCLEOTIDE SEQUENCE [LARGE SCALE GENOMIC DNA]</scope>
</reference>
<dbReference type="PANTHER" id="PTHR30313:SF2">
    <property type="entry name" value="DNA PRIMASE"/>
    <property type="match status" value="1"/>
</dbReference>
<dbReference type="EMBL" id="PEWA01000060">
    <property type="protein sequence ID" value="PIU72997.1"/>
    <property type="molecule type" value="Genomic_DNA"/>
</dbReference>
<keyword evidence="10" id="KW-0460">Magnesium</keyword>
<evidence type="ECO:0000256" key="8">
    <source>
        <dbReference type="ARBA" id="ARBA00022771"/>
    </source>
</evidence>
<keyword evidence="6" id="KW-0235">DNA replication</keyword>
<dbReference type="Gene3D" id="3.90.980.10">
    <property type="entry name" value="DNA primase, catalytic core, N-terminal domain"/>
    <property type="match status" value="1"/>
</dbReference>
<dbReference type="GO" id="GO:0003677">
    <property type="term" value="F:DNA binding"/>
    <property type="evidence" value="ECO:0007669"/>
    <property type="project" value="UniProtKB-KW"/>
</dbReference>
<dbReference type="SUPFAM" id="SSF57783">
    <property type="entry name" value="Zinc beta-ribbon"/>
    <property type="match status" value="1"/>
</dbReference>
<proteinExistence type="predicted"/>
<dbReference type="InterPro" id="IPR013264">
    <property type="entry name" value="DNAG_N"/>
</dbReference>
<name>A0A2M7AR30_9BACT</name>
<gene>
    <name evidence="14" type="primary">dnaG</name>
    <name evidence="14" type="ORF">COS78_04170</name>
</gene>
<keyword evidence="11" id="KW-0238">DNA-binding</keyword>
<keyword evidence="8" id="KW-0863">Zinc-finger</keyword>
<dbReference type="InterPro" id="IPR006295">
    <property type="entry name" value="DNA_primase_DnaG"/>
</dbReference>
<dbReference type="GO" id="GO:0006269">
    <property type="term" value="P:DNA replication, synthesis of primer"/>
    <property type="evidence" value="ECO:0007669"/>
    <property type="project" value="UniProtKB-KW"/>
</dbReference>
<evidence type="ECO:0000256" key="5">
    <source>
        <dbReference type="ARBA" id="ARBA00022695"/>
    </source>
</evidence>
<dbReference type="Proteomes" id="UP000231407">
    <property type="component" value="Unassembled WGS sequence"/>
</dbReference>
<dbReference type="Pfam" id="PF13155">
    <property type="entry name" value="Toprim_2"/>
    <property type="match status" value="1"/>
</dbReference>
<dbReference type="InterPro" id="IPR006171">
    <property type="entry name" value="TOPRIM_dom"/>
</dbReference>
<dbReference type="SMART" id="SM00493">
    <property type="entry name" value="TOPRIM"/>
    <property type="match status" value="1"/>
</dbReference>
<dbReference type="SUPFAM" id="SSF56731">
    <property type="entry name" value="DNA primase core"/>
    <property type="match status" value="1"/>
</dbReference>
<feature type="non-terminal residue" evidence="14">
    <location>
        <position position="352"/>
    </location>
</feature>
<keyword evidence="12" id="KW-0804">Transcription</keyword>
<keyword evidence="3" id="KW-0639">Primosome</keyword>
<dbReference type="FunFam" id="3.90.580.10:FF:000001">
    <property type="entry name" value="DNA primase"/>
    <property type="match status" value="1"/>
</dbReference>
<sequence length="352" mass="40531">MENQVEEIKKKLDIVEVINRLLPLRKRGRHYVANCPFHQEKTPSFIVSPELQIYKCFGCGKAGDVFSFIQEFNRIDFREALEEMAKVAGVKLLNTFEDSREEKNKKTLLKINEEVARFYHYMLTTHQLGKEAREYLEKREIDEKMIKTFQVGFCPNDSRLITAYLKKKNFTEEDLVKTGTFGWSQYGGKKLYDRFSGRLTFPLVDFRERILGFSGRVLPGAKAEQAKYINSPETELYHKSQMVYGLNLAKEAIRKELSVIVVEGEFDMISPFGTGIKNIVAIKGTAFTEEQLQLLRRYTDTLILALDSDFAGNNAAIKSIEMAEKLEFEIRVVNLVGKYKDPDEAIRDDPDG</sequence>
<evidence type="ECO:0000256" key="11">
    <source>
        <dbReference type="ARBA" id="ARBA00023125"/>
    </source>
</evidence>
<dbReference type="SMART" id="SM00400">
    <property type="entry name" value="ZnF_CHCC"/>
    <property type="match status" value="1"/>
</dbReference>
<dbReference type="Pfam" id="PF01807">
    <property type="entry name" value="Zn_ribbon_DnaG"/>
    <property type="match status" value="1"/>
</dbReference>
<dbReference type="GO" id="GO:0003899">
    <property type="term" value="F:DNA-directed RNA polymerase activity"/>
    <property type="evidence" value="ECO:0007669"/>
    <property type="project" value="InterPro"/>
</dbReference>
<evidence type="ECO:0000256" key="1">
    <source>
        <dbReference type="ARBA" id="ARBA00001947"/>
    </source>
</evidence>
<dbReference type="Gene3D" id="3.40.1360.10">
    <property type="match status" value="1"/>
</dbReference>
<evidence type="ECO:0000259" key="13">
    <source>
        <dbReference type="PROSITE" id="PS50880"/>
    </source>
</evidence>
<dbReference type="InterPro" id="IPR050219">
    <property type="entry name" value="DnaG_primase"/>
</dbReference>
<organism evidence="14 15">
    <name type="scientific">Candidatus Shapirobacteria bacterium CG06_land_8_20_14_3_00_40_12</name>
    <dbReference type="NCBI Taxonomy" id="1974881"/>
    <lineage>
        <taxon>Bacteria</taxon>
        <taxon>Candidatus Shapironibacteriota</taxon>
    </lineage>
</organism>
<dbReference type="PANTHER" id="PTHR30313">
    <property type="entry name" value="DNA PRIMASE"/>
    <property type="match status" value="1"/>
</dbReference>
<evidence type="ECO:0000256" key="2">
    <source>
        <dbReference type="ARBA" id="ARBA00022478"/>
    </source>
</evidence>
<dbReference type="InterPro" id="IPR037068">
    <property type="entry name" value="DNA_primase_core_N_sf"/>
</dbReference>
<dbReference type="GO" id="GO:0005737">
    <property type="term" value="C:cytoplasm"/>
    <property type="evidence" value="ECO:0007669"/>
    <property type="project" value="TreeGrafter"/>
</dbReference>
<dbReference type="GO" id="GO:1990077">
    <property type="term" value="C:primosome complex"/>
    <property type="evidence" value="ECO:0007669"/>
    <property type="project" value="UniProtKB-KW"/>
</dbReference>
<evidence type="ECO:0000313" key="15">
    <source>
        <dbReference type="Proteomes" id="UP000231407"/>
    </source>
</evidence>
<dbReference type="GO" id="GO:0000428">
    <property type="term" value="C:DNA-directed RNA polymerase complex"/>
    <property type="evidence" value="ECO:0007669"/>
    <property type="project" value="UniProtKB-KW"/>
</dbReference>
<evidence type="ECO:0000256" key="6">
    <source>
        <dbReference type="ARBA" id="ARBA00022705"/>
    </source>
</evidence>
<feature type="domain" description="Toprim" evidence="13">
    <location>
        <begin position="257"/>
        <end position="338"/>
    </location>
</feature>
<evidence type="ECO:0000256" key="10">
    <source>
        <dbReference type="ARBA" id="ARBA00022842"/>
    </source>
</evidence>
<dbReference type="Gene3D" id="3.90.580.10">
    <property type="entry name" value="Zinc finger, CHC2-type domain"/>
    <property type="match status" value="1"/>
</dbReference>
<dbReference type="NCBIfam" id="TIGR01391">
    <property type="entry name" value="dnaG"/>
    <property type="match status" value="1"/>
</dbReference>
<evidence type="ECO:0000313" key="14">
    <source>
        <dbReference type="EMBL" id="PIU72997.1"/>
    </source>
</evidence>
<evidence type="ECO:0000256" key="9">
    <source>
        <dbReference type="ARBA" id="ARBA00022833"/>
    </source>
</evidence>
<dbReference type="Pfam" id="PF08275">
    <property type="entry name" value="DNAG_N"/>
    <property type="match status" value="1"/>
</dbReference>
<comment type="cofactor">
    <cofactor evidence="1">
        <name>Zn(2+)</name>
        <dbReference type="ChEBI" id="CHEBI:29105"/>
    </cofactor>
</comment>
<dbReference type="GO" id="GO:0008270">
    <property type="term" value="F:zinc ion binding"/>
    <property type="evidence" value="ECO:0007669"/>
    <property type="project" value="UniProtKB-KW"/>
</dbReference>
<keyword evidence="4" id="KW-0808">Transferase</keyword>
<dbReference type="InterPro" id="IPR002694">
    <property type="entry name" value="Znf_CHC2"/>
</dbReference>
<dbReference type="PROSITE" id="PS50880">
    <property type="entry name" value="TOPRIM"/>
    <property type="match status" value="1"/>
</dbReference>
<dbReference type="CDD" id="cd03364">
    <property type="entry name" value="TOPRIM_DnaG_primases"/>
    <property type="match status" value="1"/>
</dbReference>
<keyword evidence="5" id="KW-0548">Nucleotidyltransferase</keyword>
<evidence type="ECO:0000256" key="7">
    <source>
        <dbReference type="ARBA" id="ARBA00022723"/>
    </source>
</evidence>
<dbReference type="InterPro" id="IPR034151">
    <property type="entry name" value="TOPRIM_DnaG_bac"/>
</dbReference>
<evidence type="ECO:0000256" key="3">
    <source>
        <dbReference type="ARBA" id="ARBA00022515"/>
    </source>
</evidence>
<evidence type="ECO:0000256" key="12">
    <source>
        <dbReference type="ARBA" id="ARBA00023163"/>
    </source>
</evidence>
<comment type="caution">
    <text evidence="14">The sequence shown here is derived from an EMBL/GenBank/DDBJ whole genome shotgun (WGS) entry which is preliminary data.</text>
</comment>
<dbReference type="InterPro" id="IPR036977">
    <property type="entry name" value="DNA_primase_Znf_CHC2"/>
</dbReference>
<accession>A0A2M7AR30</accession>
<keyword evidence="2" id="KW-0240">DNA-directed RNA polymerase</keyword>
<dbReference type="AlphaFoldDB" id="A0A2M7AR30"/>
<keyword evidence="9" id="KW-0862">Zinc</keyword>
<keyword evidence="7" id="KW-0479">Metal-binding</keyword>
<evidence type="ECO:0000256" key="4">
    <source>
        <dbReference type="ARBA" id="ARBA00022679"/>
    </source>
</evidence>